<dbReference type="Proteomes" id="UP000653578">
    <property type="component" value="Unassembled WGS sequence"/>
</dbReference>
<keyword evidence="3" id="KW-1185">Reference proteome</keyword>
<evidence type="ECO:0000259" key="1">
    <source>
        <dbReference type="Pfam" id="PF19694"/>
    </source>
</evidence>
<accession>A0ABX1XIU8</accession>
<protein>
    <recommendedName>
        <fullName evidence="1">DUF6194 domain-containing protein</fullName>
    </recommendedName>
</protein>
<dbReference type="RefSeq" id="WP_171634787.1">
    <property type="nucleotide sequence ID" value="NZ_WHNY01000074.1"/>
</dbReference>
<dbReference type="InterPro" id="IPR045676">
    <property type="entry name" value="DUF6194"/>
</dbReference>
<comment type="caution">
    <text evidence="2">The sequence shown here is derived from an EMBL/GenBank/DDBJ whole genome shotgun (WGS) entry which is preliminary data.</text>
</comment>
<dbReference type="Pfam" id="PF19694">
    <property type="entry name" value="DUF6194"/>
    <property type="match status" value="1"/>
</dbReference>
<reference evidence="2 3" key="1">
    <citation type="submission" date="2019-10" db="EMBL/GenBank/DDBJ databases">
        <title>Description of Paenibacillus humi sp. nov.</title>
        <authorList>
            <person name="Carlier A."/>
            <person name="Qi S."/>
        </authorList>
    </citation>
    <scope>NUCLEOTIDE SEQUENCE [LARGE SCALE GENOMIC DNA]</scope>
    <source>
        <strain evidence="2 3">LMG 31461</strain>
    </source>
</reference>
<dbReference type="EMBL" id="WHNY01000074">
    <property type="protein sequence ID" value="NOU67823.1"/>
    <property type="molecule type" value="Genomic_DNA"/>
</dbReference>
<feature type="domain" description="DUF6194" evidence="1">
    <location>
        <begin position="4"/>
        <end position="135"/>
    </location>
</feature>
<evidence type="ECO:0000313" key="2">
    <source>
        <dbReference type="EMBL" id="NOU67823.1"/>
    </source>
</evidence>
<evidence type="ECO:0000313" key="3">
    <source>
        <dbReference type="Proteomes" id="UP000653578"/>
    </source>
</evidence>
<gene>
    <name evidence="2" type="ORF">GC096_27740</name>
</gene>
<organism evidence="2 3">
    <name type="scientific">Paenibacillus plantarum</name>
    <dbReference type="NCBI Taxonomy" id="2654975"/>
    <lineage>
        <taxon>Bacteria</taxon>
        <taxon>Bacillati</taxon>
        <taxon>Bacillota</taxon>
        <taxon>Bacilli</taxon>
        <taxon>Bacillales</taxon>
        <taxon>Paenibacillaceae</taxon>
        <taxon>Paenibacillus</taxon>
    </lineage>
</organism>
<proteinExistence type="predicted"/>
<sequence>MMNQVVFEAFTMELPNVQRVDNFGYSFFFVCKDDRLPFVTIADSDNDFDDVSNLDREDVFRLNIGVSKETFNNLIPCPSDRDIDYSILNVFLPHPHYARQHFVCILNPIEDNVEITKRLIVEAHSIAEDRFQRKEGSKE</sequence>
<name>A0ABX1XIU8_9BACL</name>